<comment type="caution">
    <text evidence="2">The sequence shown here is derived from an EMBL/GenBank/DDBJ whole genome shotgun (WGS) entry which is preliminary data.</text>
</comment>
<evidence type="ECO:0000313" key="3">
    <source>
        <dbReference type="Proteomes" id="UP000380386"/>
    </source>
</evidence>
<dbReference type="Proteomes" id="UP000380386">
    <property type="component" value="Unassembled WGS sequence"/>
</dbReference>
<dbReference type="EMBL" id="VDFM01000001">
    <property type="protein sequence ID" value="MQS51638.1"/>
    <property type="molecule type" value="Genomic_DNA"/>
</dbReference>
<dbReference type="AlphaFoldDB" id="A0A5P0ZF46"/>
<evidence type="ECO:0000313" key="1">
    <source>
        <dbReference type="EMBL" id="MQS44259.1"/>
    </source>
</evidence>
<dbReference type="OrthoDB" id="2299059at2"/>
<dbReference type="Proteomes" id="UP000436655">
    <property type="component" value="Unassembled WGS sequence"/>
</dbReference>
<dbReference type="RefSeq" id="WP_153381710.1">
    <property type="nucleotide sequence ID" value="NZ_VDFM01000001.1"/>
</dbReference>
<dbReference type="NCBIfam" id="TIGR01637">
    <property type="entry name" value="phage_arpU"/>
    <property type="match status" value="1"/>
</dbReference>
<accession>A0A5P0ZF46</accession>
<keyword evidence="4" id="KW-1185">Reference proteome</keyword>
<protein>
    <recommendedName>
        <fullName evidence="5">ArpU family transcriptional regulator</fullName>
    </recommendedName>
</protein>
<dbReference type="EMBL" id="VDFN01000001">
    <property type="protein sequence ID" value="MQS44259.1"/>
    <property type="molecule type" value="Genomic_DNA"/>
</dbReference>
<evidence type="ECO:0008006" key="5">
    <source>
        <dbReference type="Google" id="ProtNLM"/>
    </source>
</evidence>
<evidence type="ECO:0000313" key="2">
    <source>
        <dbReference type="EMBL" id="MQS51638.1"/>
    </source>
</evidence>
<proteinExistence type="predicted"/>
<name>A0A5P0ZF46_9LACO</name>
<sequence length="137" mass="15995">MGLLPVIDEVETQGEVRSYFEQEFPRLVLQAGYSMLDIQSPSFTGMPKGSFVNNTEESMMRHLEAIDLVQATIESITKCPETEKNILMFAYVYKMRDRNIQIRLGYQHSRYNLLKNQALLAFADAFQKYHDFHVYED</sequence>
<reference evidence="1" key="2">
    <citation type="submission" date="2019-05" db="EMBL/GenBank/DDBJ databases">
        <authorList>
            <person name="Schuster J.A."/>
            <person name="Ehrmann M.A."/>
        </authorList>
    </citation>
    <scope>NUCLEOTIDE SEQUENCE</scope>
    <source>
        <strain evidence="1">TMW 1.2098</strain>
    </source>
</reference>
<organism evidence="2 3">
    <name type="scientific">Companilactobacillus mishanensis</name>
    <dbReference type="NCBI Taxonomy" id="2486008"/>
    <lineage>
        <taxon>Bacteria</taxon>
        <taxon>Bacillati</taxon>
        <taxon>Bacillota</taxon>
        <taxon>Bacilli</taxon>
        <taxon>Lactobacillales</taxon>
        <taxon>Lactobacillaceae</taxon>
        <taxon>Companilactobacillus</taxon>
    </lineage>
</organism>
<reference evidence="3 4" key="1">
    <citation type="journal article" date="2019" name="Syst. Appl. Microbiol.">
        <title>Polyphasic characterization of two novel Lactobacillus spp. isolated from blown salami packages: Description of Lactobacillus halodurans sp. nov. and Lactobacillus salsicarnum sp. nov.</title>
        <authorList>
            <person name="Schuster J.A."/>
            <person name="Klingl A."/>
            <person name="Vogel R.F."/>
            <person name="Ehrmann M.A."/>
        </authorList>
    </citation>
    <scope>NUCLEOTIDE SEQUENCE [LARGE SCALE GENOMIC DNA]</scope>
    <source>
        <strain evidence="1 4">TMW 1.2098</strain>
        <strain evidence="2 3">TMW 1.2118</strain>
    </source>
</reference>
<dbReference type="InterPro" id="IPR006524">
    <property type="entry name" value="ArpU-like"/>
</dbReference>
<evidence type="ECO:0000313" key="4">
    <source>
        <dbReference type="Proteomes" id="UP000436655"/>
    </source>
</evidence>
<gene>
    <name evidence="2" type="ORF">FHL02_01245</name>
    <name evidence="1" type="ORF">FHL03_02025</name>
</gene>